<dbReference type="Gene3D" id="1.10.287.110">
    <property type="entry name" value="DnaJ domain"/>
    <property type="match status" value="1"/>
</dbReference>
<evidence type="ECO:0000313" key="3">
    <source>
        <dbReference type="EMBL" id="QEH33914.1"/>
    </source>
</evidence>
<dbReference type="InterPro" id="IPR001623">
    <property type="entry name" value="DnaJ_domain"/>
</dbReference>
<feature type="region of interest" description="Disordered" evidence="1">
    <location>
        <begin position="67"/>
        <end position="99"/>
    </location>
</feature>
<dbReference type="SMART" id="SM00271">
    <property type="entry name" value="DnaJ"/>
    <property type="match status" value="1"/>
</dbReference>
<accession>A0A5B9W114</accession>
<sequence length="240" mass="26977">MATISFEIDPKSVLGVAEDASLDQIRDAYRRKSKILHPDAGGEEWAFRILAQSYEILSTARVRRAAAAEPPHPAAATAASHDARRDRKAGPSSETVRGGFHDADVPADRIVAVEHLCVRYLWDDAAYLFLARKQSDEERFLSCSLNIRWPDENRSAFAMGDEKVASILATLRETFAVMAASPDVVTSHVSDDHDEFAGWLTYRNFDRSWAALKALHAELRRKGLGLRQWSRDLFIPKNWK</sequence>
<protein>
    <submittedName>
        <fullName evidence="3">Chaperone protein DnaJ</fullName>
    </submittedName>
</protein>
<dbReference type="Pfam" id="PF00226">
    <property type="entry name" value="DnaJ"/>
    <property type="match status" value="1"/>
</dbReference>
<dbReference type="AlphaFoldDB" id="A0A5B9W114"/>
<dbReference type="PROSITE" id="PS50076">
    <property type="entry name" value="DNAJ_2"/>
    <property type="match status" value="1"/>
</dbReference>
<organism evidence="3 4">
    <name type="scientific">Aquisphaera giovannonii</name>
    <dbReference type="NCBI Taxonomy" id="406548"/>
    <lineage>
        <taxon>Bacteria</taxon>
        <taxon>Pseudomonadati</taxon>
        <taxon>Planctomycetota</taxon>
        <taxon>Planctomycetia</taxon>
        <taxon>Isosphaerales</taxon>
        <taxon>Isosphaeraceae</taxon>
        <taxon>Aquisphaera</taxon>
    </lineage>
</organism>
<gene>
    <name evidence="3" type="primary">dnaJ_1</name>
    <name evidence="3" type="ORF">OJF2_24460</name>
</gene>
<dbReference type="KEGG" id="agv:OJF2_24460"/>
<evidence type="ECO:0000313" key="4">
    <source>
        <dbReference type="Proteomes" id="UP000324233"/>
    </source>
</evidence>
<dbReference type="Proteomes" id="UP000324233">
    <property type="component" value="Chromosome"/>
</dbReference>
<keyword evidence="4" id="KW-1185">Reference proteome</keyword>
<dbReference type="OrthoDB" id="272206at2"/>
<name>A0A5B9W114_9BACT</name>
<dbReference type="RefSeq" id="WP_148593910.1">
    <property type="nucleotide sequence ID" value="NZ_CP042997.1"/>
</dbReference>
<feature type="domain" description="J" evidence="2">
    <location>
        <begin position="9"/>
        <end position="62"/>
    </location>
</feature>
<reference evidence="3 4" key="1">
    <citation type="submission" date="2019-08" db="EMBL/GenBank/DDBJ databases">
        <title>Deep-cultivation of Planctomycetes and their phenomic and genomic characterization uncovers novel biology.</title>
        <authorList>
            <person name="Wiegand S."/>
            <person name="Jogler M."/>
            <person name="Boedeker C."/>
            <person name="Pinto D."/>
            <person name="Vollmers J."/>
            <person name="Rivas-Marin E."/>
            <person name="Kohn T."/>
            <person name="Peeters S.H."/>
            <person name="Heuer A."/>
            <person name="Rast P."/>
            <person name="Oberbeckmann S."/>
            <person name="Bunk B."/>
            <person name="Jeske O."/>
            <person name="Meyerdierks A."/>
            <person name="Storesund J.E."/>
            <person name="Kallscheuer N."/>
            <person name="Luecker S."/>
            <person name="Lage O.M."/>
            <person name="Pohl T."/>
            <person name="Merkel B.J."/>
            <person name="Hornburger P."/>
            <person name="Mueller R.-W."/>
            <person name="Bruemmer F."/>
            <person name="Labrenz M."/>
            <person name="Spormann A.M."/>
            <person name="Op den Camp H."/>
            <person name="Overmann J."/>
            <person name="Amann R."/>
            <person name="Jetten M.S.M."/>
            <person name="Mascher T."/>
            <person name="Medema M.H."/>
            <person name="Devos D.P."/>
            <person name="Kaster A.-K."/>
            <person name="Ovreas L."/>
            <person name="Rohde M."/>
            <person name="Galperin M.Y."/>
            <person name="Jogler C."/>
        </authorList>
    </citation>
    <scope>NUCLEOTIDE SEQUENCE [LARGE SCALE GENOMIC DNA]</scope>
    <source>
        <strain evidence="3 4">OJF2</strain>
    </source>
</reference>
<dbReference type="EMBL" id="CP042997">
    <property type="protein sequence ID" value="QEH33914.1"/>
    <property type="molecule type" value="Genomic_DNA"/>
</dbReference>
<dbReference type="SUPFAM" id="SSF46565">
    <property type="entry name" value="Chaperone J-domain"/>
    <property type="match status" value="1"/>
</dbReference>
<evidence type="ECO:0000259" key="2">
    <source>
        <dbReference type="PROSITE" id="PS50076"/>
    </source>
</evidence>
<dbReference type="InterPro" id="IPR036869">
    <property type="entry name" value="J_dom_sf"/>
</dbReference>
<proteinExistence type="predicted"/>
<feature type="compositionally biased region" description="Low complexity" evidence="1">
    <location>
        <begin position="67"/>
        <end position="80"/>
    </location>
</feature>
<evidence type="ECO:0000256" key="1">
    <source>
        <dbReference type="SAM" id="MobiDB-lite"/>
    </source>
</evidence>
<dbReference type="CDD" id="cd06257">
    <property type="entry name" value="DnaJ"/>
    <property type="match status" value="1"/>
</dbReference>